<keyword evidence="2" id="KW-1133">Transmembrane helix</keyword>
<comment type="caution">
    <text evidence="4">The sequence shown here is derived from an EMBL/GenBank/DDBJ whole genome shotgun (WGS) entry which is preliminary data.</text>
</comment>
<dbReference type="AlphaFoldDB" id="A0A2S9XQJ1"/>
<dbReference type="EMBL" id="PVNL01000138">
    <property type="protein sequence ID" value="PRP95139.1"/>
    <property type="molecule type" value="Genomic_DNA"/>
</dbReference>
<protein>
    <submittedName>
        <fullName evidence="4">Uncharacterized protein</fullName>
    </submittedName>
</protein>
<name>A0A2S9XQJ1_9BACT</name>
<evidence type="ECO:0000256" key="3">
    <source>
        <dbReference type="SAM" id="SignalP"/>
    </source>
</evidence>
<evidence type="ECO:0000313" key="4">
    <source>
        <dbReference type="EMBL" id="PRP95139.1"/>
    </source>
</evidence>
<organism evidence="4 5">
    <name type="scientific">Enhygromyxa salina</name>
    <dbReference type="NCBI Taxonomy" id="215803"/>
    <lineage>
        <taxon>Bacteria</taxon>
        <taxon>Pseudomonadati</taxon>
        <taxon>Myxococcota</taxon>
        <taxon>Polyangia</taxon>
        <taxon>Nannocystales</taxon>
        <taxon>Nannocystaceae</taxon>
        <taxon>Enhygromyxa</taxon>
    </lineage>
</organism>
<evidence type="ECO:0000256" key="2">
    <source>
        <dbReference type="SAM" id="Phobius"/>
    </source>
</evidence>
<keyword evidence="2" id="KW-0472">Membrane</keyword>
<dbReference type="Proteomes" id="UP000238823">
    <property type="component" value="Unassembled WGS sequence"/>
</dbReference>
<feature type="region of interest" description="Disordered" evidence="1">
    <location>
        <begin position="29"/>
        <end position="53"/>
    </location>
</feature>
<feature type="signal peptide" evidence="3">
    <location>
        <begin position="1"/>
        <end position="30"/>
    </location>
</feature>
<feature type="chain" id="PRO_5015449117" evidence="3">
    <location>
        <begin position="31"/>
        <end position="223"/>
    </location>
</feature>
<evidence type="ECO:0000256" key="1">
    <source>
        <dbReference type="SAM" id="MobiDB-lite"/>
    </source>
</evidence>
<keyword evidence="2" id="KW-0812">Transmembrane</keyword>
<proteinExistence type="predicted"/>
<gene>
    <name evidence="4" type="ORF">ENSA7_74530</name>
</gene>
<evidence type="ECO:0000313" key="5">
    <source>
        <dbReference type="Proteomes" id="UP000238823"/>
    </source>
</evidence>
<accession>A0A2S9XQJ1</accession>
<reference evidence="4 5" key="1">
    <citation type="submission" date="2018-03" db="EMBL/GenBank/DDBJ databases">
        <title>Draft Genome Sequences of the Obligatory Marine Myxobacteria Enhygromyxa salina SWB007.</title>
        <authorList>
            <person name="Poehlein A."/>
            <person name="Moghaddam J.A."/>
            <person name="Harms H."/>
            <person name="Alanjari M."/>
            <person name="Koenig G.M."/>
            <person name="Daniel R."/>
            <person name="Schaeberle T.F."/>
        </authorList>
    </citation>
    <scope>NUCLEOTIDE SEQUENCE [LARGE SCALE GENOMIC DNA]</scope>
    <source>
        <strain evidence="4 5">SWB007</strain>
    </source>
</reference>
<keyword evidence="3" id="KW-0732">Signal</keyword>
<feature type="region of interest" description="Disordered" evidence="1">
    <location>
        <begin position="75"/>
        <end position="99"/>
    </location>
</feature>
<sequence>MIGASNSSASRSIVLMMFVLSVVVPTSARAAPSKPAPDAQQPDGVDPTQPPAVIEPAATEPAVIEPAATDPAAEVAPELEGGQASEDEAVTPPAPMLLPPPTPIEVDPANYRMVLAGNVVIGLGGAALIAMAVGLGLRADAVTQRQALSVGSDPDLDAIARQDQRIHTGAITGLTGGVAAGALFVTGITLVALGYERERRRRAAIPTATIGRDAVALNWSLRF</sequence>
<feature type="transmembrane region" description="Helical" evidence="2">
    <location>
        <begin position="170"/>
        <end position="193"/>
    </location>
</feature>